<sequence>MSKPQSQLKWYKNGNELKDNVMVKTREFQNGLITVSSTTTLYPKLDDNNVTYTCKATHAGLKRPKFSSVTVIVLYPPEPPKIEGYQEDDIVQVGDTLTLACISRGGNPPSKLLWFRNEAQVDSSFSVSGRETTNPYTFHVDASDNNAEYRCEASNTVTLKPMAATVRLKVYFPPTQVTIKGPTEGKRGDNVTLNCIAGPSNPAAKISWVVDGRPVPSAGSYTESLEGGWITTSRITIGLTWQDPKEISFSCFALNEALADSVSQTSSLSIIYPPGPPSIQDFQDKPIRAGDFQRLTCVSLGGNPLAILRWFKGNTELSGTPQPLQKGISSTLVIRADASDNGAVYRCEASNPATLRPMVASVTPTVLFPPSSVNIKTEPRNPKSGQVVLLTCESTTSNPEATIQWWRNGDPVTGSHDGVVDGLYGGKVSRSRLRFNVTSADDRSEFTCQATNLKLQRSVHHSVTLRVLYKPEFLVAEMEKFDAVEGESGSFNVSAIGNPPIIDYTWIRDGEPVLDVSDSHVWETKRITTHRVVSRGPVLEIAEVSRNFGGQYVCEASNSQGTTRRVVLINVLYEASVTRVNPPTYVSEGDDAHFQCEATGNPLREDTIRWNRPGFERKRMQVISEKGRSFLTVLNVSKEDAGEFECVSYNGIGEESTARVLLVVKFKPVIQKSLINLQVAGEEGKASRLSCQAQAAPNVSFAWSRDGRFIPEEEGFGTLKFSQQDVNIGGVLWESTLFINDIEPSEFGIYECMARNEMGKTGIRIQLRKKGPPDPPSGLSVVNVTHNSVSLAWRPGFDGGFQQQFKVRFKKKSFEEFTYSDYLPANASGAIINGLDPGTGYIFEIMSQNVAGQSDYSSDVAYIQTRGIFLDNHREFYHCL</sequence>
<evidence type="ECO:0000256" key="2">
    <source>
        <dbReference type="ARBA" id="ARBA00022737"/>
    </source>
</evidence>
<keyword evidence="5" id="KW-0325">Glycoprotein</keyword>
<name>A0ABM1SUY0_LIMPO</name>
<evidence type="ECO:0000259" key="8">
    <source>
        <dbReference type="PROSITE" id="PS50853"/>
    </source>
</evidence>
<dbReference type="InterPro" id="IPR036179">
    <property type="entry name" value="Ig-like_dom_sf"/>
</dbReference>
<reference evidence="10" key="1">
    <citation type="submission" date="2025-08" db="UniProtKB">
        <authorList>
            <consortium name="RefSeq"/>
        </authorList>
    </citation>
    <scope>IDENTIFICATION</scope>
    <source>
        <tissue evidence="10">Muscle</tissue>
    </source>
</reference>
<feature type="domain" description="Ig-like" evidence="7">
    <location>
        <begin position="80"/>
        <end position="167"/>
    </location>
</feature>
<accession>A0ABM1SUY0</accession>
<dbReference type="PROSITE" id="PS50853">
    <property type="entry name" value="FN3"/>
    <property type="match status" value="1"/>
</dbReference>
<proteinExistence type="predicted"/>
<comment type="subcellular location">
    <subcellularLocation>
        <location evidence="1">Membrane</location>
        <topology evidence="1">Single-pass type I membrane protein</topology>
    </subcellularLocation>
</comment>
<evidence type="ECO:0000313" key="10">
    <source>
        <dbReference type="RefSeq" id="XP_022247436.1"/>
    </source>
</evidence>
<evidence type="ECO:0000256" key="3">
    <source>
        <dbReference type="ARBA" id="ARBA00023136"/>
    </source>
</evidence>
<dbReference type="RefSeq" id="XP_022247436.1">
    <property type="nucleotide sequence ID" value="XM_022391728.1"/>
</dbReference>
<keyword evidence="4" id="KW-1015">Disulfide bond</keyword>
<dbReference type="CDD" id="cd00063">
    <property type="entry name" value="FN3"/>
    <property type="match status" value="1"/>
</dbReference>
<feature type="domain" description="Ig-like" evidence="7">
    <location>
        <begin position="668"/>
        <end position="768"/>
    </location>
</feature>
<dbReference type="GeneID" id="111086920"/>
<dbReference type="InterPro" id="IPR003006">
    <property type="entry name" value="Ig/MHC_CS"/>
</dbReference>
<dbReference type="PROSITE" id="PS50835">
    <property type="entry name" value="IG_LIKE"/>
    <property type="match status" value="8"/>
</dbReference>
<feature type="domain" description="Ig-like" evidence="7">
    <location>
        <begin position="370"/>
        <end position="464"/>
    </location>
</feature>
<dbReference type="InterPro" id="IPR003599">
    <property type="entry name" value="Ig_sub"/>
</dbReference>
<keyword evidence="6" id="KW-0393">Immunoglobulin domain</keyword>
<evidence type="ECO:0000256" key="6">
    <source>
        <dbReference type="ARBA" id="ARBA00023319"/>
    </source>
</evidence>
<dbReference type="Pfam" id="PF00041">
    <property type="entry name" value="fn3"/>
    <property type="match status" value="1"/>
</dbReference>
<evidence type="ECO:0000256" key="1">
    <source>
        <dbReference type="ARBA" id="ARBA00004479"/>
    </source>
</evidence>
<dbReference type="InterPro" id="IPR003961">
    <property type="entry name" value="FN3_dom"/>
</dbReference>
<feature type="domain" description="Ig-like" evidence="7">
    <location>
        <begin position="1"/>
        <end position="70"/>
    </location>
</feature>
<evidence type="ECO:0000256" key="5">
    <source>
        <dbReference type="ARBA" id="ARBA00023180"/>
    </source>
</evidence>
<dbReference type="PANTHER" id="PTHR11640:SF136">
    <property type="entry name" value="NEPHRIN"/>
    <property type="match status" value="1"/>
</dbReference>
<evidence type="ECO:0000256" key="4">
    <source>
        <dbReference type="ARBA" id="ARBA00023157"/>
    </source>
</evidence>
<protein>
    <submittedName>
        <fullName evidence="10">Synaptogenesis protein syg-2-like</fullName>
    </submittedName>
</protein>
<dbReference type="Gene3D" id="2.60.40.10">
    <property type="entry name" value="Immunoglobulins"/>
    <property type="match status" value="9"/>
</dbReference>
<dbReference type="InterPro" id="IPR003598">
    <property type="entry name" value="Ig_sub2"/>
</dbReference>
<dbReference type="SUPFAM" id="SSF49265">
    <property type="entry name" value="Fibronectin type III"/>
    <property type="match status" value="1"/>
</dbReference>
<dbReference type="Pfam" id="PF08205">
    <property type="entry name" value="C2-set_2"/>
    <property type="match status" value="3"/>
</dbReference>
<feature type="domain" description="Ig-like" evidence="7">
    <location>
        <begin position="277"/>
        <end position="363"/>
    </location>
</feature>
<keyword evidence="2" id="KW-0677">Repeat</keyword>
<dbReference type="InterPro" id="IPR013162">
    <property type="entry name" value="CD80_C2-set"/>
</dbReference>
<feature type="domain" description="Fibronectin type-III" evidence="8">
    <location>
        <begin position="775"/>
        <end position="868"/>
    </location>
</feature>
<dbReference type="SMART" id="SM00060">
    <property type="entry name" value="FN3"/>
    <property type="match status" value="1"/>
</dbReference>
<feature type="domain" description="Ig-like" evidence="7">
    <location>
        <begin position="173"/>
        <end position="269"/>
    </location>
</feature>
<dbReference type="Pfam" id="PF13927">
    <property type="entry name" value="Ig_3"/>
    <property type="match status" value="3"/>
</dbReference>
<feature type="domain" description="Ig-like" evidence="7">
    <location>
        <begin position="575"/>
        <end position="662"/>
    </location>
</feature>
<dbReference type="InterPro" id="IPR013783">
    <property type="entry name" value="Ig-like_fold"/>
</dbReference>
<dbReference type="InterPro" id="IPR013098">
    <property type="entry name" value="Ig_I-set"/>
</dbReference>
<dbReference type="SMART" id="SM00409">
    <property type="entry name" value="IG"/>
    <property type="match status" value="6"/>
</dbReference>
<dbReference type="PANTHER" id="PTHR11640">
    <property type="entry name" value="NEPHRIN"/>
    <property type="match status" value="1"/>
</dbReference>
<gene>
    <name evidence="10" type="primary">LOC111086920</name>
</gene>
<dbReference type="SUPFAM" id="SSF48726">
    <property type="entry name" value="Immunoglobulin"/>
    <property type="match status" value="7"/>
</dbReference>
<dbReference type="Pfam" id="PF07679">
    <property type="entry name" value="I-set"/>
    <property type="match status" value="2"/>
</dbReference>
<keyword evidence="9" id="KW-1185">Reference proteome</keyword>
<dbReference type="InterPro" id="IPR051275">
    <property type="entry name" value="Cell_adhesion_signaling"/>
</dbReference>
<dbReference type="InterPro" id="IPR036116">
    <property type="entry name" value="FN3_sf"/>
</dbReference>
<feature type="domain" description="Ig-like" evidence="7">
    <location>
        <begin position="471"/>
        <end position="570"/>
    </location>
</feature>
<dbReference type="PROSITE" id="PS00290">
    <property type="entry name" value="IG_MHC"/>
    <property type="match status" value="1"/>
</dbReference>
<keyword evidence="3" id="KW-0472">Membrane</keyword>
<dbReference type="SMART" id="SM00408">
    <property type="entry name" value="IGc2"/>
    <property type="match status" value="6"/>
</dbReference>
<evidence type="ECO:0000313" key="9">
    <source>
        <dbReference type="Proteomes" id="UP000694941"/>
    </source>
</evidence>
<organism evidence="9 10">
    <name type="scientific">Limulus polyphemus</name>
    <name type="common">Atlantic horseshoe crab</name>
    <dbReference type="NCBI Taxonomy" id="6850"/>
    <lineage>
        <taxon>Eukaryota</taxon>
        <taxon>Metazoa</taxon>
        <taxon>Ecdysozoa</taxon>
        <taxon>Arthropoda</taxon>
        <taxon>Chelicerata</taxon>
        <taxon>Merostomata</taxon>
        <taxon>Xiphosura</taxon>
        <taxon>Limulidae</taxon>
        <taxon>Limulus</taxon>
    </lineage>
</organism>
<evidence type="ECO:0000259" key="7">
    <source>
        <dbReference type="PROSITE" id="PS50835"/>
    </source>
</evidence>
<dbReference type="Proteomes" id="UP000694941">
    <property type="component" value="Unplaced"/>
</dbReference>
<dbReference type="InterPro" id="IPR007110">
    <property type="entry name" value="Ig-like_dom"/>
</dbReference>